<dbReference type="EMBL" id="JBHTCH010000001">
    <property type="protein sequence ID" value="MFC7359030.1"/>
    <property type="molecule type" value="Genomic_DNA"/>
</dbReference>
<proteinExistence type="predicted"/>
<keyword evidence="2" id="KW-1185">Reference proteome</keyword>
<gene>
    <name evidence="1" type="ORF">ACFQO6_02025</name>
</gene>
<reference evidence="2" key="1">
    <citation type="journal article" date="2019" name="Int. J. Syst. Evol. Microbiol.">
        <title>The Global Catalogue of Microorganisms (GCM) 10K type strain sequencing project: providing services to taxonomists for standard genome sequencing and annotation.</title>
        <authorList>
            <consortium name="The Broad Institute Genomics Platform"/>
            <consortium name="The Broad Institute Genome Sequencing Center for Infectious Disease"/>
            <person name="Wu L."/>
            <person name="Ma J."/>
        </authorList>
    </citation>
    <scope>NUCLEOTIDE SEQUENCE [LARGE SCALE GENOMIC DNA]</scope>
    <source>
        <strain evidence="2">FCH27</strain>
    </source>
</reference>
<evidence type="ECO:0000313" key="2">
    <source>
        <dbReference type="Proteomes" id="UP001596524"/>
    </source>
</evidence>
<name>A0ABW2MZE9_9ACTN</name>
<comment type="caution">
    <text evidence="1">The sequence shown here is derived from an EMBL/GenBank/DDBJ whole genome shotgun (WGS) entry which is preliminary data.</text>
</comment>
<dbReference type="RefSeq" id="WP_255890195.1">
    <property type="nucleotide sequence ID" value="NZ_JAFMZM010000003.1"/>
</dbReference>
<evidence type="ECO:0008006" key="3">
    <source>
        <dbReference type="Google" id="ProtNLM"/>
    </source>
</evidence>
<accession>A0ABW2MZE9</accession>
<dbReference type="Proteomes" id="UP001596524">
    <property type="component" value="Unassembled WGS sequence"/>
</dbReference>
<organism evidence="1 2">
    <name type="scientific">Nocardioides astragali</name>
    <dbReference type="NCBI Taxonomy" id="1776736"/>
    <lineage>
        <taxon>Bacteria</taxon>
        <taxon>Bacillati</taxon>
        <taxon>Actinomycetota</taxon>
        <taxon>Actinomycetes</taxon>
        <taxon>Propionibacteriales</taxon>
        <taxon>Nocardioidaceae</taxon>
        <taxon>Nocardioides</taxon>
    </lineage>
</organism>
<evidence type="ECO:0000313" key="1">
    <source>
        <dbReference type="EMBL" id="MFC7359030.1"/>
    </source>
</evidence>
<sequence>MSNPLSYETLPGYRFFRTRRSFKLLVGRGELPVCKVAPAVLLFASTEPHLRTALGAVTATVQQRLTTPDELLEWITLLAPLRRARHFRDLLGDVTDGAQSLAEVDFRRACRTYGLQLPTSQRVRLDSRGRKRYTDNEWRLPNGIVVMLEIDGAFHDDVLQATDDRARNRRLSGEGRILVQCTAWEVRHDPERLIEDLVALGVPRS</sequence>
<protein>
    <recommendedName>
        <fullName evidence="3">DUF559 domain-containing protein</fullName>
    </recommendedName>
</protein>